<feature type="compositionally biased region" description="Polar residues" evidence="9">
    <location>
        <begin position="497"/>
        <end position="506"/>
    </location>
</feature>
<dbReference type="InterPro" id="IPR051755">
    <property type="entry name" value="Ig-like_CS_Receptor"/>
</dbReference>
<evidence type="ECO:0000256" key="7">
    <source>
        <dbReference type="ARBA" id="ARBA00023180"/>
    </source>
</evidence>
<evidence type="ECO:0000259" key="11">
    <source>
        <dbReference type="PROSITE" id="PS50835"/>
    </source>
</evidence>
<evidence type="ECO:0000256" key="3">
    <source>
        <dbReference type="ARBA" id="ARBA00022729"/>
    </source>
</evidence>
<feature type="transmembrane region" description="Helical" evidence="10">
    <location>
        <begin position="372"/>
        <end position="395"/>
    </location>
</feature>
<feature type="domain" description="Ig-like" evidence="11">
    <location>
        <begin position="251"/>
        <end position="346"/>
    </location>
</feature>
<dbReference type="PANTHER" id="PTHR19971">
    <property type="entry name" value="SIGNAL-REGULATORY PROTEIN BETA"/>
    <property type="match status" value="1"/>
</dbReference>
<comment type="subcellular location">
    <subcellularLocation>
        <location evidence="1">Membrane</location>
        <topology evidence="1">Single-pass membrane protein</topology>
    </subcellularLocation>
</comment>
<keyword evidence="7" id="KW-0325">Glycoprotein</keyword>
<keyword evidence="2 10" id="KW-0812">Transmembrane</keyword>
<dbReference type="RefSeq" id="XP_054836441.1">
    <property type="nucleotide sequence ID" value="XM_054980466.1"/>
</dbReference>
<dbReference type="GO" id="GO:0016020">
    <property type="term" value="C:membrane"/>
    <property type="evidence" value="ECO:0007669"/>
    <property type="project" value="UniProtKB-SubCell"/>
</dbReference>
<evidence type="ECO:0000256" key="5">
    <source>
        <dbReference type="ARBA" id="ARBA00023136"/>
    </source>
</evidence>
<accession>A0AA97JFT7</accession>
<dbReference type="PROSITE" id="PS50835">
    <property type="entry name" value="IG_LIKE"/>
    <property type="match status" value="3"/>
</dbReference>
<proteinExistence type="predicted"/>
<name>A0AA97JFT7_EUBMA</name>
<dbReference type="InterPro" id="IPR013162">
    <property type="entry name" value="CD80_C2-set"/>
</dbReference>
<dbReference type="Pfam" id="PF08205">
    <property type="entry name" value="C2-set_2"/>
    <property type="match status" value="1"/>
</dbReference>
<dbReference type="AlphaFoldDB" id="A0AA97JFT7"/>
<evidence type="ECO:0000256" key="8">
    <source>
        <dbReference type="ARBA" id="ARBA00023319"/>
    </source>
</evidence>
<evidence type="ECO:0000256" key="2">
    <source>
        <dbReference type="ARBA" id="ARBA00022692"/>
    </source>
</evidence>
<evidence type="ECO:0000313" key="13">
    <source>
        <dbReference type="RefSeq" id="XP_054836441.1"/>
    </source>
</evidence>
<dbReference type="Pfam" id="PF07686">
    <property type="entry name" value="V-set"/>
    <property type="match status" value="1"/>
</dbReference>
<evidence type="ECO:0000256" key="1">
    <source>
        <dbReference type="ARBA" id="ARBA00004167"/>
    </source>
</evidence>
<keyword evidence="6" id="KW-1015">Disulfide bond</keyword>
<evidence type="ECO:0000256" key="6">
    <source>
        <dbReference type="ARBA" id="ARBA00023157"/>
    </source>
</evidence>
<dbReference type="KEGG" id="emc:129330436"/>
<dbReference type="InterPro" id="IPR003599">
    <property type="entry name" value="Ig_sub"/>
</dbReference>
<feature type="domain" description="Ig-like" evidence="11">
    <location>
        <begin position="148"/>
        <end position="242"/>
    </location>
</feature>
<evidence type="ECO:0000313" key="12">
    <source>
        <dbReference type="Proteomes" id="UP001190640"/>
    </source>
</evidence>
<dbReference type="Proteomes" id="UP001190640">
    <property type="component" value="Chromosome 5"/>
</dbReference>
<keyword evidence="12" id="KW-1185">Reference proteome</keyword>
<dbReference type="InterPro" id="IPR007110">
    <property type="entry name" value="Ig-like_dom"/>
</dbReference>
<dbReference type="GeneID" id="129330436"/>
<dbReference type="InterPro" id="IPR003597">
    <property type="entry name" value="Ig_C1-set"/>
</dbReference>
<dbReference type="SUPFAM" id="SSF48726">
    <property type="entry name" value="Immunoglobulin"/>
    <property type="match status" value="3"/>
</dbReference>
<sequence>MSLAGYYPKKNDKRFGKRTDNQFFILIAGATAQELEVMQSQGPLMLTAGETLTLNCTLIGSGPPGGVRWYKGSDRNQPPVYNDKGASLPRVERVQSGSNTDYSIRISSIQPKDAGTYYCVKYKAAFQETEFKAGKGTEVSVIATPSQPSIAGPPSRVDSGTSMPFNCSSDGFFPRDIELTWLKDGRLIQASHTVILPPGESISYNIVSTVQVFLTEKDVKSELTCQIQHSTLRGRSLRQSFKLGDVLRVAPKVSVESGQQLEVTVNQVVTILCSAKGFYPNDTRLVWRENGSETDLGMAESATQDWDGTFSVKNSLKVNATEERNHSVLTCHAMRNSQSYDHVNVTLRILREGKSETHEANQDNFFTKHAPLSYVGVLISVLILLLVAAILYFVWAKQRKGKGSTSVRLTEPEKTSGGTNQEPDPNNVTYADLNFDKPPKKSPRQVIEVSPKSEYASIQTAQPVTNDDNVTYADLDMVHLSKAPKRPAPKPEEASSEYASVQVQNK</sequence>
<dbReference type="SMART" id="SM00407">
    <property type="entry name" value="IGc1"/>
    <property type="match status" value="2"/>
</dbReference>
<dbReference type="InterPro" id="IPR013783">
    <property type="entry name" value="Ig-like_fold"/>
</dbReference>
<evidence type="ECO:0000256" key="4">
    <source>
        <dbReference type="ARBA" id="ARBA00022989"/>
    </source>
</evidence>
<dbReference type="InterPro" id="IPR036179">
    <property type="entry name" value="Ig-like_dom_sf"/>
</dbReference>
<dbReference type="Gene3D" id="2.60.40.10">
    <property type="entry name" value="Immunoglobulins"/>
    <property type="match status" value="3"/>
</dbReference>
<dbReference type="SMART" id="SM00409">
    <property type="entry name" value="IG"/>
    <property type="match status" value="2"/>
</dbReference>
<reference evidence="13" key="1">
    <citation type="submission" date="2025-08" db="UniProtKB">
        <authorList>
            <consortium name="RefSeq"/>
        </authorList>
    </citation>
    <scope>IDENTIFICATION</scope>
    <source>
        <tissue evidence="13">Blood</tissue>
    </source>
</reference>
<organism evidence="12 13">
    <name type="scientific">Eublepharis macularius</name>
    <name type="common">Leopard gecko</name>
    <name type="synonym">Cyrtodactylus macularius</name>
    <dbReference type="NCBI Taxonomy" id="481883"/>
    <lineage>
        <taxon>Eukaryota</taxon>
        <taxon>Metazoa</taxon>
        <taxon>Chordata</taxon>
        <taxon>Craniata</taxon>
        <taxon>Vertebrata</taxon>
        <taxon>Euteleostomi</taxon>
        <taxon>Lepidosauria</taxon>
        <taxon>Squamata</taxon>
        <taxon>Bifurcata</taxon>
        <taxon>Gekkota</taxon>
        <taxon>Eublepharidae</taxon>
        <taxon>Eublepharinae</taxon>
        <taxon>Eublepharis</taxon>
    </lineage>
</organism>
<feature type="compositionally biased region" description="Polar residues" evidence="9">
    <location>
        <begin position="416"/>
        <end position="429"/>
    </location>
</feature>
<dbReference type="InterPro" id="IPR013106">
    <property type="entry name" value="Ig_V-set"/>
</dbReference>
<dbReference type="SMART" id="SM00406">
    <property type="entry name" value="IGv"/>
    <property type="match status" value="1"/>
</dbReference>
<keyword evidence="4 10" id="KW-1133">Transmembrane helix</keyword>
<feature type="compositionally biased region" description="Polar residues" evidence="9">
    <location>
        <begin position="456"/>
        <end position="469"/>
    </location>
</feature>
<gene>
    <name evidence="13" type="primary">LOC129330436</name>
</gene>
<evidence type="ECO:0000256" key="9">
    <source>
        <dbReference type="SAM" id="MobiDB-lite"/>
    </source>
</evidence>
<keyword evidence="8" id="KW-0393">Immunoglobulin domain</keyword>
<dbReference type="FunFam" id="2.60.40.10:FF:000295">
    <property type="entry name" value="Tyrosine-protein phosphatase non-receptor type substrate 1"/>
    <property type="match status" value="1"/>
</dbReference>
<feature type="domain" description="Ig-like" evidence="11">
    <location>
        <begin position="33"/>
        <end position="119"/>
    </location>
</feature>
<feature type="region of interest" description="Disordered" evidence="9">
    <location>
        <begin position="404"/>
        <end position="506"/>
    </location>
</feature>
<evidence type="ECO:0000256" key="10">
    <source>
        <dbReference type="SAM" id="Phobius"/>
    </source>
</evidence>
<keyword evidence="3" id="KW-0732">Signal</keyword>
<keyword evidence="5 10" id="KW-0472">Membrane</keyword>
<dbReference type="Pfam" id="PF07654">
    <property type="entry name" value="C1-set"/>
    <property type="match status" value="1"/>
</dbReference>
<protein>
    <submittedName>
        <fullName evidence="13">Tyrosine-protein phosphatase non-receptor type substrate 1-like</fullName>
    </submittedName>
</protein>